<dbReference type="InterPro" id="IPR006143">
    <property type="entry name" value="RND_pump_MFP"/>
</dbReference>
<gene>
    <name evidence="4" type="ORF">NOF55_01145</name>
</gene>
<dbReference type="SUPFAM" id="SSF111369">
    <property type="entry name" value="HlyD-like secretion proteins"/>
    <property type="match status" value="1"/>
</dbReference>
<feature type="chain" id="PRO_5042272455" evidence="3">
    <location>
        <begin position="17"/>
        <end position="402"/>
    </location>
</feature>
<dbReference type="PANTHER" id="PTHR30469">
    <property type="entry name" value="MULTIDRUG RESISTANCE PROTEIN MDTA"/>
    <property type="match status" value="1"/>
</dbReference>
<dbReference type="GO" id="GO:1990281">
    <property type="term" value="C:efflux pump complex"/>
    <property type="evidence" value="ECO:0007669"/>
    <property type="project" value="TreeGrafter"/>
</dbReference>
<dbReference type="PANTHER" id="PTHR30469:SF15">
    <property type="entry name" value="HLYD FAMILY OF SECRETION PROTEINS"/>
    <property type="match status" value="1"/>
</dbReference>
<reference evidence="4" key="1">
    <citation type="submission" date="2022-07" db="EMBL/GenBank/DDBJ databases">
        <title>Ectorhizobium quercum gen.nov., sp. nov.</title>
        <authorList>
            <person name="Ma T."/>
            <person name="Li Y."/>
        </authorList>
    </citation>
    <scope>NUCLEOTIDE SEQUENCE</scope>
    <source>
        <strain evidence="4">BDR2-2</strain>
    </source>
</reference>
<dbReference type="AlphaFoldDB" id="A0AAE3MWI4"/>
<evidence type="ECO:0000256" key="3">
    <source>
        <dbReference type="SAM" id="SignalP"/>
    </source>
</evidence>
<keyword evidence="2" id="KW-0175">Coiled coil</keyword>
<dbReference type="RefSeq" id="WP_306409481.1">
    <property type="nucleotide sequence ID" value="NZ_JANFPI010000001.1"/>
</dbReference>
<evidence type="ECO:0000313" key="5">
    <source>
        <dbReference type="Proteomes" id="UP001208771"/>
    </source>
</evidence>
<dbReference type="Gene3D" id="2.40.50.100">
    <property type="match status" value="1"/>
</dbReference>
<comment type="caution">
    <text evidence="4">The sequence shown here is derived from an EMBL/GenBank/DDBJ whole genome shotgun (WGS) entry which is preliminary data.</text>
</comment>
<keyword evidence="3" id="KW-0732">Signal</keyword>
<feature type="coiled-coil region" evidence="2">
    <location>
        <begin position="145"/>
        <end position="179"/>
    </location>
</feature>
<dbReference type="Proteomes" id="UP001208771">
    <property type="component" value="Unassembled WGS sequence"/>
</dbReference>
<evidence type="ECO:0000256" key="2">
    <source>
        <dbReference type="SAM" id="Coils"/>
    </source>
</evidence>
<dbReference type="Gene3D" id="2.40.30.170">
    <property type="match status" value="1"/>
</dbReference>
<sequence>MVLAFFLSALIVPLFAVEAAGQEPRPVTVVAARQGAVTDRIAVVGTLVAREEIRVNPLVQEKEIRQILAEVGAFVEKGQPLAVLDDTDAGMLLDRNVVQGRRAEAAIAQERSRVEAAMITEREAHKLLERSRSLQVKGVVSQQILDEHENAHARALSQLELARQSLALAEADRALIERERLEIRLTIERSTVRAPASGLVLARNARVGAMTSSSGDPMFVIAEDGDIEMEARVSETGFVRLGEGMPAEIHVAGKARPLIGRVRLSAAQLDPATRMGTVRIALAGDEGLVAGAFGRGTINALQRRNILLPGTAVESRRGVHSVYVVDDGIVSPRIVTVGLQQGNLREVIEGLTEGELVVLKAGSFLKAEERIEPVVADYPGPSGPELSTFRSSLADITGATVR</sequence>
<dbReference type="GO" id="GO:0015562">
    <property type="term" value="F:efflux transmembrane transporter activity"/>
    <property type="evidence" value="ECO:0007669"/>
    <property type="project" value="TreeGrafter"/>
</dbReference>
<dbReference type="EMBL" id="JANFPI010000001">
    <property type="protein sequence ID" value="MCX8995706.1"/>
    <property type="molecule type" value="Genomic_DNA"/>
</dbReference>
<accession>A0AAE3MWI4</accession>
<evidence type="ECO:0000256" key="1">
    <source>
        <dbReference type="ARBA" id="ARBA00009477"/>
    </source>
</evidence>
<dbReference type="NCBIfam" id="TIGR01730">
    <property type="entry name" value="RND_mfp"/>
    <property type="match status" value="1"/>
</dbReference>
<evidence type="ECO:0000313" key="4">
    <source>
        <dbReference type="EMBL" id="MCX8995706.1"/>
    </source>
</evidence>
<keyword evidence="5" id="KW-1185">Reference proteome</keyword>
<feature type="signal peptide" evidence="3">
    <location>
        <begin position="1"/>
        <end position="16"/>
    </location>
</feature>
<dbReference type="Gene3D" id="2.40.420.20">
    <property type="match status" value="1"/>
</dbReference>
<protein>
    <submittedName>
        <fullName evidence="4">Efflux RND transporter periplasmic adaptor subunit</fullName>
    </submittedName>
</protein>
<dbReference type="Gene3D" id="1.10.287.470">
    <property type="entry name" value="Helix hairpin bin"/>
    <property type="match status" value="1"/>
</dbReference>
<comment type="similarity">
    <text evidence="1">Belongs to the membrane fusion protein (MFP) (TC 8.A.1) family.</text>
</comment>
<name>A0AAE3MWI4_9HYPH</name>
<organism evidence="4 5">
    <name type="scientific">Ectorhizobium quercum</name>
    <dbReference type="NCBI Taxonomy" id="2965071"/>
    <lineage>
        <taxon>Bacteria</taxon>
        <taxon>Pseudomonadati</taxon>
        <taxon>Pseudomonadota</taxon>
        <taxon>Alphaproteobacteria</taxon>
        <taxon>Hyphomicrobiales</taxon>
        <taxon>Rhizobiaceae</taxon>
        <taxon>Ectorhizobium</taxon>
    </lineage>
</organism>
<proteinExistence type="inferred from homology"/>